<dbReference type="RefSeq" id="WP_014289374.1">
    <property type="nucleotide sequence ID" value="NC_016645.1"/>
</dbReference>
<evidence type="ECO:0000313" key="3">
    <source>
        <dbReference type="Proteomes" id="UP000005867"/>
    </source>
</evidence>
<gene>
    <name evidence="2" type="ORF">P186_2157</name>
</gene>
<keyword evidence="1" id="KW-0812">Transmembrane</keyword>
<name>G7VAX1_9CREN</name>
<dbReference type="KEGG" id="pyr:P186_2157"/>
<accession>G7VAX1</accession>
<keyword evidence="1" id="KW-0472">Membrane</keyword>
<dbReference type="OrthoDB" id="29112at2157"/>
<dbReference type="AlphaFoldDB" id="G7VAX1"/>
<feature type="transmembrane region" description="Helical" evidence="1">
    <location>
        <begin position="62"/>
        <end position="85"/>
    </location>
</feature>
<evidence type="ECO:0000256" key="1">
    <source>
        <dbReference type="SAM" id="Phobius"/>
    </source>
</evidence>
<dbReference type="Proteomes" id="UP000005867">
    <property type="component" value="Chromosome"/>
</dbReference>
<feature type="transmembrane region" description="Helical" evidence="1">
    <location>
        <begin position="101"/>
        <end position="120"/>
    </location>
</feature>
<sequence>MSRATLYKRSEESKQRFSFYGLLTSILHLATMLVGGVAYASSNLPIYLSLNAAYASGHGVTVFAQSLLVLLSFVALVASTILMFLSRATTARGEFTSTTKLLYSAAATTGLAFLFALTALAPPAAQVVSPVYYAYVAMVAVCIALVAFAFQLLRSVTAYYAPRRK</sequence>
<dbReference type="STRING" id="1104324.P186_2157"/>
<keyword evidence="1" id="KW-1133">Transmembrane helix</keyword>
<feature type="transmembrane region" description="Helical" evidence="1">
    <location>
        <begin position="20"/>
        <end position="42"/>
    </location>
</feature>
<dbReference type="EMBL" id="CP003098">
    <property type="protein sequence ID" value="AET33549.1"/>
    <property type="molecule type" value="Genomic_DNA"/>
</dbReference>
<dbReference type="GeneID" id="11596647"/>
<proteinExistence type="predicted"/>
<dbReference type="BioCyc" id="PSP1104324:GJSN-2107-MONOMER"/>
<dbReference type="HOGENOM" id="CLU_1607221_0_0_2"/>
<protein>
    <submittedName>
        <fullName evidence="2">Uncharacterized protein</fullName>
    </submittedName>
</protein>
<feature type="transmembrane region" description="Helical" evidence="1">
    <location>
        <begin position="132"/>
        <end position="153"/>
    </location>
</feature>
<evidence type="ECO:0000313" key="2">
    <source>
        <dbReference type="EMBL" id="AET33549.1"/>
    </source>
</evidence>
<keyword evidence="3" id="KW-1185">Reference proteome</keyword>
<reference evidence="2 3" key="1">
    <citation type="journal article" date="2012" name="J. Bacteriol.">
        <title>Complete genome sequence of strain 1860, a crenarchaeon of the genus pyrobaculum able to grow with various electron acceptors.</title>
        <authorList>
            <person name="Mardanov A.V."/>
            <person name="Gumerov V.M."/>
            <person name="Slobodkina G.B."/>
            <person name="Beletsky A.V."/>
            <person name="Bonch-Osmolovskaya E.A."/>
            <person name="Ravin N.V."/>
            <person name="Skryabin K.G."/>
        </authorList>
    </citation>
    <scope>NUCLEOTIDE SEQUENCE [LARGE SCALE GENOMIC DNA]</scope>
    <source>
        <strain evidence="2 3">1860</strain>
    </source>
</reference>
<organism evidence="2 3">
    <name type="scientific">Pyrobaculum ferrireducens</name>
    <dbReference type="NCBI Taxonomy" id="1104324"/>
    <lineage>
        <taxon>Archaea</taxon>
        <taxon>Thermoproteota</taxon>
        <taxon>Thermoprotei</taxon>
        <taxon>Thermoproteales</taxon>
        <taxon>Thermoproteaceae</taxon>
        <taxon>Pyrobaculum</taxon>
    </lineage>
</organism>
<dbReference type="eggNOG" id="arCOG05438">
    <property type="taxonomic scope" value="Archaea"/>
</dbReference>